<sequence length="130" mass="14272">MYDIHVILSHSPGALAELGSTLGKNGIGLEGGGLFTVGHVSHAHFLVEEGEDARRILVAAGMHVENVKRPLIRRLKQTQPGELGEIARVLAENRITIHVQYSDHNNQLILLTDNDELAAEVTEQWRVNSP</sequence>
<organism evidence="1 2">
    <name type="scientific">Kluyvera intermedia</name>
    <name type="common">Enterobacter intermedius</name>
    <dbReference type="NCBI Taxonomy" id="61648"/>
    <lineage>
        <taxon>Bacteria</taxon>
        <taxon>Pseudomonadati</taxon>
        <taxon>Pseudomonadota</taxon>
        <taxon>Gammaproteobacteria</taxon>
        <taxon>Enterobacterales</taxon>
        <taxon>Enterobacteriaceae</taxon>
        <taxon>Kluyvera</taxon>
    </lineage>
</organism>
<protein>
    <submittedName>
        <fullName evidence="1">Amino acid-binding protein</fullName>
    </submittedName>
</protein>
<name>A0AA95K2K7_KLUIN</name>
<reference evidence="1" key="1">
    <citation type="submission" date="2023-04" db="EMBL/GenBank/DDBJ databases">
        <title>APH(3)-Id, a novel chromosomal aminoglycoside phosphotransferase, identified from an environmental isolate of Kluyvera intermedia DW18.</title>
        <authorList>
            <person name="Sha Y."/>
        </authorList>
    </citation>
    <scope>NUCLEOTIDE SEQUENCE</scope>
    <source>
        <strain evidence="1">DW18</strain>
    </source>
</reference>
<dbReference type="AlphaFoldDB" id="A0AA95K2K7"/>
<dbReference type="EMBL" id="CP123488">
    <property type="protein sequence ID" value="WGL58236.1"/>
    <property type="molecule type" value="Genomic_DNA"/>
</dbReference>
<accession>A0AA95K2K7</accession>
<evidence type="ECO:0000313" key="2">
    <source>
        <dbReference type="Proteomes" id="UP001177527"/>
    </source>
</evidence>
<gene>
    <name evidence="1" type="ORF">QBD33_11040</name>
</gene>
<dbReference type="InterPro" id="IPR045865">
    <property type="entry name" value="ACT-like_dom_sf"/>
</dbReference>
<dbReference type="SUPFAM" id="SSF55021">
    <property type="entry name" value="ACT-like"/>
    <property type="match status" value="1"/>
</dbReference>
<evidence type="ECO:0000313" key="1">
    <source>
        <dbReference type="EMBL" id="WGL58236.1"/>
    </source>
</evidence>
<proteinExistence type="predicted"/>
<dbReference type="RefSeq" id="WP_279216673.1">
    <property type="nucleotide sequence ID" value="NZ_CP119319.1"/>
</dbReference>
<dbReference type="Proteomes" id="UP001177527">
    <property type="component" value="Chromosome"/>
</dbReference>
<dbReference type="Gene3D" id="3.30.2130.10">
    <property type="entry name" value="VC0802-like"/>
    <property type="match status" value="1"/>
</dbReference>